<dbReference type="GO" id="GO:0006508">
    <property type="term" value="P:proteolysis"/>
    <property type="evidence" value="ECO:0007669"/>
    <property type="project" value="UniProtKB-KW"/>
</dbReference>
<dbReference type="EC" id="3.4.16.4" evidence="16"/>
<evidence type="ECO:0000256" key="5">
    <source>
        <dbReference type="ARBA" id="ARBA00022645"/>
    </source>
</evidence>
<feature type="domain" description="Penicillin-binding protein transpeptidase" evidence="17">
    <location>
        <begin position="256"/>
        <end position="549"/>
    </location>
</feature>
<dbReference type="Gene3D" id="3.30.450.330">
    <property type="match status" value="1"/>
</dbReference>
<dbReference type="PANTHER" id="PTHR30627">
    <property type="entry name" value="PEPTIDOGLYCAN D,D-TRANSPEPTIDASE"/>
    <property type="match status" value="1"/>
</dbReference>
<dbReference type="GO" id="GO:0009252">
    <property type="term" value="P:peptidoglycan biosynthetic process"/>
    <property type="evidence" value="ECO:0007669"/>
    <property type="project" value="UniProtKB-UniRule"/>
</dbReference>
<dbReference type="InterPro" id="IPR001460">
    <property type="entry name" value="PCN-bd_Tpept"/>
</dbReference>
<keyword evidence="20" id="KW-1185">Reference proteome</keyword>
<dbReference type="SUPFAM" id="SSF56519">
    <property type="entry name" value="Penicillin binding protein dimerisation domain"/>
    <property type="match status" value="1"/>
</dbReference>
<evidence type="ECO:0000256" key="15">
    <source>
        <dbReference type="ARBA" id="ARBA00023316"/>
    </source>
</evidence>
<dbReference type="InterPro" id="IPR012338">
    <property type="entry name" value="Beta-lactam/transpept-like"/>
</dbReference>
<dbReference type="PANTHER" id="PTHR30627:SF1">
    <property type="entry name" value="PEPTIDOGLYCAN D,D-TRANSPEPTIDASE FTSI"/>
    <property type="match status" value="1"/>
</dbReference>
<evidence type="ECO:0000256" key="11">
    <source>
        <dbReference type="ARBA" id="ARBA00022989"/>
    </source>
</evidence>
<dbReference type="Gene3D" id="3.90.1310.10">
    <property type="entry name" value="Penicillin-binding protein 2a (Domain 2)"/>
    <property type="match status" value="1"/>
</dbReference>
<evidence type="ECO:0000256" key="10">
    <source>
        <dbReference type="ARBA" id="ARBA00022984"/>
    </source>
</evidence>
<protein>
    <recommendedName>
        <fullName evidence="16">Peptidoglycan D,D-transpeptidase FtsI</fullName>
        <ecNumber evidence="16">3.4.16.4</ecNumber>
    </recommendedName>
    <alternativeName>
        <fullName evidence="16">Penicillin-binding protein 3</fullName>
        <shortName evidence="16">PBP-3</shortName>
    </alternativeName>
</protein>
<dbReference type="Proteomes" id="UP000295611">
    <property type="component" value="Unassembled WGS sequence"/>
</dbReference>
<dbReference type="RefSeq" id="WP_133682320.1">
    <property type="nucleotide sequence ID" value="NZ_SNZP01000011.1"/>
</dbReference>
<comment type="similarity">
    <text evidence="16">Belongs to the transpeptidase family. FtsI subfamily.</text>
</comment>
<dbReference type="GO" id="GO:0000917">
    <property type="term" value="P:division septum assembly"/>
    <property type="evidence" value="ECO:0007669"/>
    <property type="project" value="UniProtKB-KW"/>
</dbReference>
<feature type="domain" description="Penicillin-binding protein dimerisation" evidence="18">
    <location>
        <begin position="68"/>
        <end position="215"/>
    </location>
</feature>
<evidence type="ECO:0000256" key="3">
    <source>
        <dbReference type="ARBA" id="ARBA00022519"/>
    </source>
</evidence>
<evidence type="ECO:0000256" key="13">
    <source>
        <dbReference type="ARBA" id="ARBA00023210"/>
    </source>
</evidence>
<accession>A0A4R7B101</accession>
<evidence type="ECO:0000256" key="6">
    <source>
        <dbReference type="ARBA" id="ARBA00022670"/>
    </source>
</evidence>
<keyword evidence="13 16" id="KW-0717">Septation</keyword>
<keyword evidence="6 16" id="KW-0645">Protease</keyword>
<dbReference type="Gene3D" id="3.40.710.10">
    <property type="entry name" value="DD-peptidase/beta-lactamase superfamily"/>
    <property type="match status" value="1"/>
</dbReference>
<evidence type="ECO:0000256" key="8">
    <source>
        <dbReference type="ARBA" id="ARBA00022801"/>
    </source>
</evidence>
<feature type="active site" description="Acyl-ester intermediate" evidence="16">
    <location>
        <position position="303"/>
    </location>
</feature>
<evidence type="ECO:0000256" key="4">
    <source>
        <dbReference type="ARBA" id="ARBA00022618"/>
    </source>
</evidence>
<keyword evidence="15 16" id="KW-0961">Cell wall biogenesis/degradation</keyword>
<keyword evidence="11 16" id="KW-1133">Transmembrane helix</keyword>
<evidence type="ECO:0000256" key="2">
    <source>
        <dbReference type="ARBA" id="ARBA00022475"/>
    </source>
</evidence>
<dbReference type="GO" id="GO:0008360">
    <property type="term" value="P:regulation of cell shape"/>
    <property type="evidence" value="ECO:0007669"/>
    <property type="project" value="UniProtKB-KW"/>
</dbReference>
<dbReference type="InterPro" id="IPR036138">
    <property type="entry name" value="PBP_dimer_sf"/>
</dbReference>
<dbReference type="GO" id="GO:0071555">
    <property type="term" value="P:cell wall organization"/>
    <property type="evidence" value="ECO:0007669"/>
    <property type="project" value="UniProtKB-KW"/>
</dbReference>
<comment type="function">
    <text evidence="16">Catalyzes cross-linking of the peptidoglycan cell wall at the division septum.</text>
</comment>
<comment type="subcellular location">
    <subcellularLocation>
        <location evidence="1">Membrane</location>
    </subcellularLocation>
</comment>
<evidence type="ECO:0000256" key="12">
    <source>
        <dbReference type="ARBA" id="ARBA00023136"/>
    </source>
</evidence>
<name>A0A4R7B101_9NEIS</name>
<dbReference type="AlphaFoldDB" id="A0A4R7B101"/>
<evidence type="ECO:0000259" key="17">
    <source>
        <dbReference type="Pfam" id="PF00905"/>
    </source>
</evidence>
<keyword evidence="2 16" id="KW-1003">Cell membrane</keyword>
<dbReference type="EMBL" id="SNZP01000011">
    <property type="protein sequence ID" value="TDR76559.1"/>
    <property type="molecule type" value="Genomic_DNA"/>
</dbReference>
<dbReference type="GO" id="GO:0005886">
    <property type="term" value="C:plasma membrane"/>
    <property type="evidence" value="ECO:0007669"/>
    <property type="project" value="UniProtKB-UniRule"/>
</dbReference>
<dbReference type="OrthoDB" id="9789078at2"/>
<evidence type="ECO:0000313" key="20">
    <source>
        <dbReference type="Proteomes" id="UP000295611"/>
    </source>
</evidence>
<organism evidence="19 20">
    <name type="scientific">Paludibacterium purpuratum</name>
    <dbReference type="NCBI Taxonomy" id="1144873"/>
    <lineage>
        <taxon>Bacteria</taxon>
        <taxon>Pseudomonadati</taxon>
        <taxon>Pseudomonadota</taxon>
        <taxon>Betaproteobacteria</taxon>
        <taxon>Neisseriales</taxon>
        <taxon>Chromobacteriaceae</taxon>
        <taxon>Paludibacterium</taxon>
    </lineage>
</organism>
<keyword evidence="7 16" id="KW-0812">Transmembrane</keyword>
<dbReference type="HAMAP" id="MF_02080">
    <property type="entry name" value="FtsI_transpept"/>
    <property type="match status" value="1"/>
</dbReference>
<keyword evidence="14 16" id="KW-0131">Cell cycle</keyword>
<evidence type="ECO:0000256" key="1">
    <source>
        <dbReference type="ARBA" id="ARBA00004370"/>
    </source>
</evidence>
<comment type="catalytic activity">
    <reaction evidence="16">
        <text>Preferential cleavage: (Ac)2-L-Lys-D-Ala-|-D-Ala. Also transpeptidation of peptidyl-alanyl moieties that are N-acyl substituents of D-alanine.</text>
        <dbReference type="EC" id="3.4.16.4"/>
    </reaction>
</comment>
<dbReference type="GO" id="GO:0009002">
    <property type="term" value="F:serine-type D-Ala-D-Ala carboxypeptidase activity"/>
    <property type="evidence" value="ECO:0007669"/>
    <property type="project" value="UniProtKB-UniRule"/>
</dbReference>
<reference evidence="19 20" key="1">
    <citation type="submission" date="2019-03" db="EMBL/GenBank/DDBJ databases">
        <title>Genomic Encyclopedia of Type Strains, Phase III (KMG-III): the genomes of soil and plant-associated and newly described type strains.</title>
        <authorList>
            <person name="Whitman W."/>
        </authorList>
    </citation>
    <scope>NUCLEOTIDE SEQUENCE [LARGE SCALE GENOMIC DNA]</scope>
    <source>
        <strain evidence="19 20">CECT 8976</strain>
    </source>
</reference>
<sequence length="580" mass="63018">MKVYQPAKRFVPPPPALRMSTGRVRFMLAAMGLLFAGLIGRAIYLQVAQQDFLVNQGDARFRRSLVLEANRGLITDRNGEPLAISTPVQTIWASPADMEPVPPAKLRELARLLEMSPEEVDSKLSDHKREFVYLKRQISPELATQVMALGIPGIAKQQEFRRFYPAGDIFAHIIGFTGVDGKGQEGAELAREKMLAGSNGRRVVVKDRRGHIIEDVGPVEPPRDGQTLMLAVDQRIQYLASRELKSAVESNKAKAGSVVVLDAHSGELLALANYPTYNPNNRQGVTTEMMRNRAVIDTFEPGSTMKPLSISVALEEGKANVHTVLDTHPYMIGPARIHDVTDSDRLDIEGIIKKSSNVGASKLALMVSPHDFWSYYDSLGFGRSPDTGFPGEASGRLRDWKTWRPIEQATMSFGYGVSVSLLQMARAYTIFTNHGEMMPVSLYRTGSPLPGKRVLPANVADEMRDVLIANSEPGGGAVGGRILGYSIGGKSGTARKLVGNSYVADKHRALFIGFAPGKAPKMIVAVMIDEPTAGKYYGGAVAAPVFANVAGGALRILNVQPDQPYNNTLLPATTPIPADF</sequence>
<keyword evidence="8 16" id="KW-0378">Hydrolase</keyword>
<dbReference type="InterPro" id="IPR005311">
    <property type="entry name" value="PBP_dimer"/>
</dbReference>
<dbReference type="Pfam" id="PF00905">
    <property type="entry name" value="Transpeptidase"/>
    <property type="match status" value="1"/>
</dbReference>
<keyword evidence="12 16" id="KW-0472">Membrane</keyword>
<dbReference type="GO" id="GO:0043093">
    <property type="term" value="P:FtsZ-dependent cytokinesis"/>
    <property type="evidence" value="ECO:0007669"/>
    <property type="project" value="UniProtKB-UniRule"/>
</dbReference>
<comment type="pathway">
    <text evidence="16">Cell wall biogenesis; peptidoglycan biosynthesis.</text>
</comment>
<dbReference type="SUPFAM" id="SSF56601">
    <property type="entry name" value="beta-lactamase/transpeptidase-like"/>
    <property type="match status" value="1"/>
</dbReference>
<keyword evidence="3 16" id="KW-0997">Cell inner membrane</keyword>
<evidence type="ECO:0000256" key="16">
    <source>
        <dbReference type="HAMAP-Rule" id="MF_02080"/>
    </source>
</evidence>
<keyword evidence="5 16" id="KW-0121">Carboxypeptidase</keyword>
<evidence type="ECO:0000313" key="19">
    <source>
        <dbReference type="EMBL" id="TDR76559.1"/>
    </source>
</evidence>
<dbReference type="InterPro" id="IPR050515">
    <property type="entry name" value="Beta-lactam/transpept"/>
</dbReference>
<dbReference type="GO" id="GO:0008955">
    <property type="term" value="F:peptidoglycan glycosyltransferase activity"/>
    <property type="evidence" value="ECO:0007669"/>
    <property type="project" value="InterPro"/>
</dbReference>
<dbReference type="UniPathway" id="UPA00219"/>
<proteinExistence type="inferred from homology"/>
<evidence type="ECO:0000256" key="14">
    <source>
        <dbReference type="ARBA" id="ARBA00023306"/>
    </source>
</evidence>
<keyword evidence="10 16" id="KW-0573">Peptidoglycan synthesis</keyword>
<dbReference type="Pfam" id="PF03717">
    <property type="entry name" value="PBP_dimer"/>
    <property type="match status" value="1"/>
</dbReference>
<evidence type="ECO:0000259" key="18">
    <source>
        <dbReference type="Pfam" id="PF03717"/>
    </source>
</evidence>
<comment type="caution">
    <text evidence="19">The sequence shown here is derived from an EMBL/GenBank/DDBJ whole genome shotgun (WGS) entry which is preliminary data.</text>
</comment>
<evidence type="ECO:0000256" key="7">
    <source>
        <dbReference type="ARBA" id="ARBA00022692"/>
    </source>
</evidence>
<keyword evidence="9 16" id="KW-0133">Cell shape</keyword>
<dbReference type="GO" id="GO:0008658">
    <property type="term" value="F:penicillin binding"/>
    <property type="evidence" value="ECO:0007669"/>
    <property type="project" value="InterPro"/>
</dbReference>
<dbReference type="InterPro" id="IPR037532">
    <property type="entry name" value="FtsI_transpept"/>
</dbReference>
<gene>
    <name evidence="16" type="primary">ftsI</name>
    <name evidence="19" type="ORF">DFP86_111142</name>
</gene>
<keyword evidence="4 16" id="KW-0132">Cell division</keyword>
<evidence type="ECO:0000256" key="9">
    <source>
        <dbReference type="ARBA" id="ARBA00022960"/>
    </source>
</evidence>